<dbReference type="Proteomes" id="UP000011761">
    <property type="component" value="Unassembled WGS sequence"/>
</dbReference>
<keyword evidence="2" id="KW-0521">NADP</keyword>
<dbReference type="eggNOG" id="ENOG502SKBT">
    <property type="taxonomic scope" value="Eukaryota"/>
</dbReference>
<gene>
    <name evidence="4" type="ORF">BAUCODRAFT_72539</name>
</gene>
<dbReference type="HOGENOM" id="CLU_007383_8_0_1"/>
<feature type="domain" description="NmrA-like" evidence="3">
    <location>
        <begin position="5"/>
        <end position="277"/>
    </location>
</feature>
<dbReference type="GeneID" id="19116748"/>
<dbReference type="SUPFAM" id="SSF51735">
    <property type="entry name" value="NAD(P)-binding Rossmann-fold domains"/>
    <property type="match status" value="1"/>
</dbReference>
<dbReference type="PANTHER" id="PTHR42748">
    <property type="entry name" value="NITROGEN METABOLITE REPRESSION PROTEIN NMRA FAMILY MEMBER"/>
    <property type="match status" value="1"/>
</dbReference>
<dbReference type="InterPro" id="IPR008030">
    <property type="entry name" value="NmrA-like"/>
</dbReference>
<keyword evidence="5" id="KW-1185">Reference proteome</keyword>
<evidence type="ECO:0000256" key="2">
    <source>
        <dbReference type="ARBA" id="ARBA00022857"/>
    </source>
</evidence>
<name>M2N8K7_BAUPA</name>
<evidence type="ECO:0000313" key="5">
    <source>
        <dbReference type="Proteomes" id="UP000011761"/>
    </source>
</evidence>
<sequence length="393" mass="44481">MASQRKQIFIIGGTGAQGVPVVEALTRDQAYSVRILTRNLESPRAQKLAQLPHVELVKGSLDKDEDLRKGFHGCWGAFVNLDGFVIGQKNELFWGIRSYQLAQEAGVKFFVWGNLDYVSRDGNYDPQFRTGHYDIKGIVGDWILSQTKWHAERAQTFPSRERTSMGAALFTTGPYLDMVLASHTIMTPTIASDGVVEWRVPLHDGAVAHIALEDCGKYVRWQFDNAYTSDGKPGRASGLDLAVATEHVRYTDLAAAFSKVTGKSARCIDMDEDEYWDLYPELRGYKFGKDYAGMRDDDGSLLTWQTNFAGFWHMWQHSGGEDPLIKRDYKLLDEILPDRVKSVEEWFTKHKDLCMAVAEGKLEPVLKLHEDRQLVRDKQVKANGPSSEYPLHE</sequence>
<dbReference type="GO" id="GO:0005634">
    <property type="term" value="C:nucleus"/>
    <property type="evidence" value="ECO:0007669"/>
    <property type="project" value="TreeGrafter"/>
</dbReference>
<dbReference type="STRING" id="717646.M2N8K7"/>
<dbReference type="OrthoDB" id="300709at2759"/>
<comment type="similarity">
    <text evidence="1">Belongs to the NmrA-type oxidoreductase family.</text>
</comment>
<accession>M2N8K7</accession>
<dbReference type="KEGG" id="bcom:BAUCODRAFT_72539"/>
<dbReference type="Pfam" id="PF05368">
    <property type="entry name" value="NmrA"/>
    <property type="match status" value="1"/>
</dbReference>
<evidence type="ECO:0000259" key="3">
    <source>
        <dbReference type="Pfam" id="PF05368"/>
    </source>
</evidence>
<dbReference type="OMA" id="DGMDLEV"/>
<dbReference type="Gene3D" id="3.40.50.720">
    <property type="entry name" value="NAD(P)-binding Rossmann-like Domain"/>
    <property type="match status" value="1"/>
</dbReference>
<organism evidence="4 5">
    <name type="scientific">Baudoinia panamericana (strain UAMH 10762)</name>
    <name type="common">Angels' share fungus</name>
    <name type="synonym">Baudoinia compniacensis (strain UAMH 10762)</name>
    <dbReference type="NCBI Taxonomy" id="717646"/>
    <lineage>
        <taxon>Eukaryota</taxon>
        <taxon>Fungi</taxon>
        <taxon>Dikarya</taxon>
        <taxon>Ascomycota</taxon>
        <taxon>Pezizomycotina</taxon>
        <taxon>Dothideomycetes</taxon>
        <taxon>Dothideomycetidae</taxon>
        <taxon>Mycosphaerellales</taxon>
        <taxon>Teratosphaeriaceae</taxon>
        <taxon>Baudoinia</taxon>
    </lineage>
</organism>
<dbReference type="InterPro" id="IPR051164">
    <property type="entry name" value="NmrA-like_oxidored"/>
</dbReference>
<dbReference type="Gene3D" id="3.90.25.10">
    <property type="entry name" value="UDP-galactose 4-epimerase, domain 1"/>
    <property type="match status" value="1"/>
</dbReference>
<evidence type="ECO:0000313" key="4">
    <source>
        <dbReference type="EMBL" id="EMC95429.1"/>
    </source>
</evidence>
<dbReference type="AlphaFoldDB" id="M2N8K7"/>
<dbReference type="InterPro" id="IPR036291">
    <property type="entry name" value="NAD(P)-bd_dom_sf"/>
</dbReference>
<dbReference type="PANTHER" id="PTHR42748:SF14">
    <property type="entry name" value="SNOAL-LIKE DOMAIN-CONTAINING PROTEIN"/>
    <property type="match status" value="1"/>
</dbReference>
<proteinExistence type="inferred from homology"/>
<protein>
    <recommendedName>
        <fullName evidence="3">NmrA-like domain-containing protein</fullName>
    </recommendedName>
</protein>
<reference evidence="4 5" key="1">
    <citation type="journal article" date="2012" name="PLoS Pathog.">
        <title>Diverse lifestyles and strategies of plant pathogenesis encoded in the genomes of eighteen Dothideomycetes fungi.</title>
        <authorList>
            <person name="Ohm R.A."/>
            <person name="Feau N."/>
            <person name="Henrissat B."/>
            <person name="Schoch C.L."/>
            <person name="Horwitz B.A."/>
            <person name="Barry K.W."/>
            <person name="Condon B.J."/>
            <person name="Copeland A.C."/>
            <person name="Dhillon B."/>
            <person name="Glaser F."/>
            <person name="Hesse C.N."/>
            <person name="Kosti I."/>
            <person name="LaButti K."/>
            <person name="Lindquist E.A."/>
            <person name="Lucas S."/>
            <person name="Salamov A.A."/>
            <person name="Bradshaw R.E."/>
            <person name="Ciuffetti L."/>
            <person name="Hamelin R.C."/>
            <person name="Kema G.H.J."/>
            <person name="Lawrence C."/>
            <person name="Scott J.A."/>
            <person name="Spatafora J.W."/>
            <person name="Turgeon B.G."/>
            <person name="de Wit P.J.G.M."/>
            <person name="Zhong S."/>
            <person name="Goodwin S.B."/>
            <person name="Grigoriev I.V."/>
        </authorList>
    </citation>
    <scope>NUCLEOTIDE SEQUENCE [LARGE SCALE GENOMIC DNA]</scope>
    <source>
        <strain evidence="4 5">UAMH 10762</strain>
    </source>
</reference>
<dbReference type="EMBL" id="KB445557">
    <property type="protein sequence ID" value="EMC95429.1"/>
    <property type="molecule type" value="Genomic_DNA"/>
</dbReference>
<dbReference type="RefSeq" id="XP_007677574.1">
    <property type="nucleotide sequence ID" value="XM_007679384.1"/>
</dbReference>
<evidence type="ECO:0000256" key="1">
    <source>
        <dbReference type="ARBA" id="ARBA00006328"/>
    </source>
</evidence>